<dbReference type="PIRSF" id="PIRSF017082">
    <property type="entry name" value="YflP"/>
    <property type="match status" value="1"/>
</dbReference>
<reference evidence="3 5" key="1">
    <citation type="submission" date="2016-12" db="EMBL/GenBank/DDBJ databases">
        <title>Draft genome sequence of Roseomonas mucosa strain AU37, isolated from a peripheral intravenous catheter.</title>
        <authorList>
            <person name="Choudhury M.A."/>
            <person name="Sidjabat H.E."/>
            <person name="Wailan A.M."/>
            <person name="Zhang L."/>
            <person name="Marsh N.M."/>
            <person name="Rickard C.M."/>
            <person name="Davies M."/>
            <person name="Mcmillan D.J."/>
        </authorList>
    </citation>
    <scope>NUCLEOTIDE SEQUENCE [LARGE SCALE GENOMIC DNA]</scope>
    <source>
        <strain evidence="3 5">SAVE376</strain>
    </source>
</reference>
<keyword evidence="5" id="KW-1185">Reference proteome</keyword>
<feature type="region of interest" description="Disordered" evidence="2">
    <location>
        <begin position="303"/>
        <end position="325"/>
    </location>
</feature>
<dbReference type="CDD" id="cd07012">
    <property type="entry name" value="PBP2_Bug_TTT"/>
    <property type="match status" value="1"/>
</dbReference>
<dbReference type="OrthoDB" id="8443386at2"/>
<protein>
    <submittedName>
        <fullName evidence="4">Argininosuccinate lyase</fullName>
    </submittedName>
    <submittedName>
        <fullName evidence="3">Tat pathway signal protein</fullName>
    </submittedName>
</protein>
<name>A0A1S8CYV4_9PROT</name>
<dbReference type="InterPro" id="IPR042100">
    <property type="entry name" value="Bug_dom1"/>
</dbReference>
<evidence type="ECO:0000313" key="3">
    <source>
        <dbReference type="EMBL" id="ONH81246.1"/>
    </source>
</evidence>
<evidence type="ECO:0000313" key="6">
    <source>
        <dbReference type="Proteomes" id="UP000254919"/>
    </source>
</evidence>
<sequence>MSSQDLSRRAALGRALERALGLAALATPFAAPLATPRLAHAQSASSQPNWPTRPVTLMVGFPPGGQTDFAARIVQPGIGKALGQTLVIENRGGAGGNLATEVVMRAKPDGYTLMASNSSPMAINPHTFPNMTVNPLEMVNIGLALRSAMVLCVHPSVPARNIQEFVAWVKAQKDIPDYGIASAGSLSHCTSELFRARAGLPAMQSIPYRGSGPAMQDFIAGRFPMMFDAASVVAPFVKANQIRAIMVTSENRVPAFPDAATAKEQGLDDFIVSSWIGISGPRGTPPEVVARVNAALNEALSDPTVRDRITSQGDEPGGGTPESFDKLVRSDHARWGQVVKANNITSAG</sequence>
<dbReference type="Proteomes" id="UP000054844">
    <property type="component" value="Unassembled WGS sequence"/>
</dbReference>
<dbReference type="RefSeq" id="WP_027297268.1">
    <property type="nucleotide sequence ID" value="NZ_AP031462.1"/>
</dbReference>
<dbReference type="GO" id="GO:0016829">
    <property type="term" value="F:lyase activity"/>
    <property type="evidence" value="ECO:0007669"/>
    <property type="project" value="UniProtKB-KW"/>
</dbReference>
<dbReference type="Gene3D" id="3.40.190.10">
    <property type="entry name" value="Periplasmic binding protein-like II"/>
    <property type="match status" value="1"/>
</dbReference>
<dbReference type="Proteomes" id="UP000254919">
    <property type="component" value="Unassembled WGS sequence"/>
</dbReference>
<keyword evidence="4" id="KW-0456">Lyase</keyword>
<organism evidence="3 5">
    <name type="scientific">Roseomonas mucosa</name>
    <dbReference type="NCBI Taxonomy" id="207340"/>
    <lineage>
        <taxon>Bacteria</taxon>
        <taxon>Pseudomonadati</taxon>
        <taxon>Pseudomonadota</taxon>
        <taxon>Alphaproteobacteria</taxon>
        <taxon>Acetobacterales</taxon>
        <taxon>Roseomonadaceae</taxon>
        <taxon>Roseomonas</taxon>
    </lineage>
</organism>
<proteinExistence type="inferred from homology"/>
<dbReference type="GeneID" id="99632026"/>
<comment type="similarity">
    <text evidence="1">Belongs to the UPF0065 (bug) family.</text>
</comment>
<dbReference type="PROSITE" id="PS51318">
    <property type="entry name" value="TAT"/>
    <property type="match status" value="1"/>
</dbReference>
<dbReference type="InterPro" id="IPR006311">
    <property type="entry name" value="TAT_signal"/>
</dbReference>
<dbReference type="Pfam" id="PF03401">
    <property type="entry name" value="TctC"/>
    <property type="match status" value="1"/>
</dbReference>
<dbReference type="AlphaFoldDB" id="A0A1S8CYV4"/>
<reference evidence="4 6" key="2">
    <citation type="submission" date="2018-06" db="EMBL/GenBank/DDBJ databases">
        <authorList>
            <consortium name="Pathogen Informatics"/>
            <person name="Doyle S."/>
        </authorList>
    </citation>
    <scope>NUCLEOTIDE SEQUENCE [LARGE SCALE GENOMIC DNA]</scope>
    <source>
        <strain evidence="4 6">NCTC13291</strain>
    </source>
</reference>
<dbReference type="PANTHER" id="PTHR42928">
    <property type="entry name" value="TRICARBOXYLATE-BINDING PROTEIN"/>
    <property type="match status" value="1"/>
</dbReference>
<dbReference type="EMBL" id="UGVN01000001">
    <property type="protein sequence ID" value="SUE38937.1"/>
    <property type="molecule type" value="Genomic_DNA"/>
</dbReference>
<accession>A0A1S8CYV4</accession>
<dbReference type="InterPro" id="IPR005064">
    <property type="entry name" value="BUG"/>
</dbReference>
<evidence type="ECO:0000256" key="2">
    <source>
        <dbReference type="SAM" id="MobiDB-lite"/>
    </source>
</evidence>
<dbReference type="PANTHER" id="PTHR42928:SF5">
    <property type="entry name" value="BLR1237 PROTEIN"/>
    <property type="match status" value="1"/>
</dbReference>
<evidence type="ECO:0000256" key="1">
    <source>
        <dbReference type="ARBA" id="ARBA00006987"/>
    </source>
</evidence>
<dbReference type="Gene3D" id="3.40.190.150">
    <property type="entry name" value="Bordetella uptake gene, domain 1"/>
    <property type="match status" value="1"/>
</dbReference>
<dbReference type="EMBL" id="LLWF02000151">
    <property type="protein sequence ID" value="ONH81246.1"/>
    <property type="molecule type" value="Genomic_DNA"/>
</dbReference>
<evidence type="ECO:0000313" key="4">
    <source>
        <dbReference type="EMBL" id="SUE38937.1"/>
    </source>
</evidence>
<gene>
    <name evidence="3" type="ORF">APZ41_020920</name>
    <name evidence="4" type="ORF">NCTC13291_00969</name>
</gene>
<dbReference type="SUPFAM" id="SSF53850">
    <property type="entry name" value="Periplasmic binding protein-like II"/>
    <property type="match status" value="1"/>
</dbReference>
<dbReference type="STRING" id="207340.APZ41_020920"/>
<evidence type="ECO:0000313" key="5">
    <source>
        <dbReference type="Proteomes" id="UP000054844"/>
    </source>
</evidence>